<evidence type="ECO:0000313" key="2">
    <source>
        <dbReference type="Proteomes" id="UP000826271"/>
    </source>
</evidence>
<gene>
    <name evidence="1" type="ORF">BUALT_Bualt19G0040600</name>
</gene>
<evidence type="ECO:0000313" key="1">
    <source>
        <dbReference type="EMBL" id="KAG8363612.1"/>
    </source>
</evidence>
<comment type="caution">
    <text evidence="1">The sequence shown here is derived from an EMBL/GenBank/DDBJ whole genome shotgun (WGS) entry which is preliminary data.</text>
</comment>
<dbReference type="AlphaFoldDB" id="A0AAV6W565"/>
<dbReference type="PANTHER" id="PTHR33983">
    <property type="entry name" value="OS07G0185900 PROTEIN"/>
    <property type="match status" value="1"/>
</dbReference>
<accession>A0AAV6W565</accession>
<name>A0AAV6W565_9LAMI</name>
<protein>
    <submittedName>
        <fullName evidence="1">Uncharacterized protein</fullName>
    </submittedName>
</protein>
<sequence length="249" mass="27898">MSPTPNQTVTPAYDDAIAGLTEIMNGLTQKLDDDRARTDQRLESLVARTDQRLESLVIAALFKLRKTSSVSKYQASFERLCNCVVGISDDAIFNCFISGLRWDIQQELAVLRPQTIMNVIGPAKLIEAKIKDTKIRTHTAGTPNTSIFNYRKRLIGGSLHPKHCIYKVKREMGKYMELLDASVRAAWRFHSNCPVTARKYYHPPSGHKSIRHNHDEGSSSATRDAAAIVGRFGSKRIDTADFILYTVVS</sequence>
<dbReference type="EMBL" id="WHWC01000019">
    <property type="protein sequence ID" value="KAG8363612.1"/>
    <property type="molecule type" value="Genomic_DNA"/>
</dbReference>
<dbReference type="Proteomes" id="UP000826271">
    <property type="component" value="Unassembled WGS sequence"/>
</dbReference>
<keyword evidence="2" id="KW-1185">Reference proteome</keyword>
<reference evidence="1" key="1">
    <citation type="submission" date="2019-10" db="EMBL/GenBank/DDBJ databases">
        <authorList>
            <person name="Zhang R."/>
            <person name="Pan Y."/>
            <person name="Wang J."/>
            <person name="Ma R."/>
            <person name="Yu S."/>
        </authorList>
    </citation>
    <scope>NUCLEOTIDE SEQUENCE</scope>
    <source>
        <strain evidence="1">LA-IB0</strain>
        <tissue evidence="1">Leaf</tissue>
    </source>
</reference>
<organism evidence="1 2">
    <name type="scientific">Buddleja alternifolia</name>
    <dbReference type="NCBI Taxonomy" id="168488"/>
    <lineage>
        <taxon>Eukaryota</taxon>
        <taxon>Viridiplantae</taxon>
        <taxon>Streptophyta</taxon>
        <taxon>Embryophyta</taxon>
        <taxon>Tracheophyta</taxon>
        <taxon>Spermatophyta</taxon>
        <taxon>Magnoliopsida</taxon>
        <taxon>eudicotyledons</taxon>
        <taxon>Gunneridae</taxon>
        <taxon>Pentapetalae</taxon>
        <taxon>asterids</taxon>
        <taxon>lamiids</taxon>
        <taxon>Lamiales</taxon>
        <taxon>Scrophulariaceae</taxon>
        <taxon>Buddlejeae</taxon>
        <taxon>Buddleja</taxon>
    </lineage>
</organism>
<dbReference type="PANTHER" id="PTHR33983:SF1">
    <property type="entry name" value="OS07G0185900 PROTEIN"/>
    <property type="match status" value="1"/>
</dbReference>
<proteinExistence type="predicted"/>